<accession>A0ABZ1N1L7</accession>
<feature type="region of interest" description="Disordered" evidence="7">
    <location>
        <begin position="246"/>
        <end position="266"/>
    </location>
</feature>
<keyword evidence="5" id="KW-0456">Lyase</keyword>
<evidence type="ECO:0000313" key="11">
    <source>
        <dbReference type="Proteomes" id="UP001621418"/>
    </source>
</evidence>
<dbReference type="PROSITE" id="PS51144">
    <property type="entry name" value="ALPHA_CA_2"/>
    <property type="match status" value="1"/>
</dbReference>
<sequence>MPVRHTDLSPVITRRGALAALALLAAAGCGGSVAATTGKPHWDYDAEGPEHWADLDRGYSACRVGHAQSPIDLDSPTELHPSDHIEIDYRPIASVDLLNNGHTVQVAAPADSGNRIVVDGTPFTLTQFHFHLPSEHTVDDTETTMELHFVHTARSGRLAVLAVLLNAHTDPTPLSRILTAAPSRAGLTRAVTTVDPREFLPADFAQFRYQGSLTTPPCTEGVEWIVLRHPMSVAVRDVDSYRALFPHSNRPTQPRNGRPVVLAGSN</sequence>
<dbReference type="InterPro" id="IPR036398">
    <property type="entry name" value="CA_dom_sf"/>
</dbReference>
<evidence type="ECO:0000256" key="1">
    <source>
        <dbReference type="ARBA" id="ARBA00010718"/>
    </source>
</evidence>
<name>A0ABZ1N1L7_9NOCA</name>
<dbReference type="SUPFAM" id="SSF51069">
    <property type="entry name" value="Carbonic anhydrase"/>
    <property type="match status" value="1"/>
</dbReference>
<evidence type="ECO:0000313" key="10">
    <source>
        <dbReference type="EMBL" id="WTY33849.1"/>
    </source>
</evidence>
<protein>
    <recommendedName>
        <fullName evidence="2">carbonic anhydrase</fullName>
        <ecNumber evidence="2">4.2.1.1</ecNumber>
    </recommendedName>
</protein>
<organism evidence="10 11">
    <name type="scientific">Nocardia salmonicida</name>
    <dbReference type="NCBI Taxonomy" id="53431"/>
    <lineage>
        <taxon>Bacteria</taxon>
        <taxon>Bacillati</taxon>
        <taxon>Actinomycetota</taxon>
        <taxon>Actinomycetes</taxon>
        <taxon>Mycobacteriales</taxon>
        <taxon>Nocardiaceae</taxon>
        <taxon>Nocardia</taxon>
    </lineage>
</organism>
<evidence type="ECO:0000256" key="6">
    <source>
        <dbReference type="ARBA" id="ARBA00048348"/>
    </source>
</evidence>
<evidence type="ECO:0000259" key="9">
    <source>
        <dbReference type="PROSITE" id="PS51144"/>
    </source>
</evidence>
<comment type="catalytic activity">
    <reaction evidence="6">
        <text>hydrogencarbonate + H(+) = CO2 + H2O</text>
        <dbReference type="Rhea" id="RHEA:10748"/>
        <dbReference type="ChEBI" id="CHEBI:15377"/>
        <dbReference type="ChEBI" id="CHEBI:15378"/>
        <dbReference type="ChEBI" id="CHEBI:16526"/>
        <dbReference type="ChEBI" id="CHEBI:17544"/>
        <dbReference type="EC" id="4.2.1.1"/>
    </reaction>
</comment>
<proteinExistence type="inferred from homology"/>
<keyword evidence="11" id="KW-1185">Reference proteome</keyword>
<dbReference type="InterPro" id="IPR041891">
    <property type="entry name" value="Alpha_CA_prokaryot-like"/>
</dbReference>
<evidence type="ECO:0000256" key="4">
    <source>
        <dbReference type="ARBA" id="ARBA00022833"/>
    </source>
</evidence>
<comment type="similarity">
    <text evidence="1">Belongs to the alpha-carbonic anhydrase family.</text>
</comment>
<feature type="chain" id="PRO_5045545476" description="carbonic anhydrase" evidence="8">
    <location>
        <begin position="35"/>
        <end position="266"/>
    </location>
</feature>
<gene>
    <name evidence="10" type="ORF">OG308_21215</name>
</gene>
<dbReference type="PANTHER" id="PTHR18952">
    <property type="entry name" value="CARBONIC ANHYDRASE"/>
    <property type="match status" value="1"/>
</dbReference>
<dbReference type="SMART" id="SM01057">
    <property type="entry name" value="Carb_anhydrase"/>
    <property type="match status" value="1"/>
</dbReference>
<evidence type="ECO:0000256" key="3">
    <source>
        <dbReference type="ARBA" id="ARBA00022723"/>
    </source>
</evidence>
<dbReference type="Pfam" id="PF00194">
    <property type="entry name" value="Carb_anhydrase"/>
    <property type="match status" value="1"/>
</dbReference>
<dbReference type="PROSITE" id="PS51257">
    <property type="entry name" value="PROKAR_LIPOPROTEIN"/>
    <property type="match status" value="1"/>
</dbReference>
<keyword evidence="4" id="KW-0862">Zinc</keyword>
<dbReference type="InterPro" id="IPR001148">
    <property type="entry name" value="CA_dom"/>
</dbReference>
<keyword evidence="8" id="KW-0732">Signal</keyword>
<dbReference type="Proteomes" id="UP001621418">
    <property type="component" value="Chromosome"/>
</dbReference>
<evidence type="ECO:0000256" key="7">
    <source>
        <dbReference type="SAM" id="MobiDB-lite"/>
    </source>
</evidence>
<feature type="domain" description="Alpha-carbonic anhydrase" evidence="9">
    <location>
        <begin position="40"/>
        <end position="266"/>
    </location>
</feature>
<reference evidence="10 11" key="1">
    <citation type="submission" date="2022-10" db="EMBL/GenBank/DDBJ databases">
        <title>The complete genomes of actinobacterial strains from the NBC collection.</title>
        <authorList>
            <person name="Joergensen T.S."/>
            <person name="Alvarez Arevalo M."/>
            <person name="Sterndorff E.B."/>
            <person name="Faurdal D."/>
            <person name="Vuksanovic O."/>
            <person name="Mourched A.-S."/>
            <person name="Charusanti P."/>
            <person name="Shaw S."/>
            <person name="Blin K."/>
            <person name="Weber T."/>
        </authorList>
    </citation>
    <scope>NUCLEOTIDE SEQUENCE [LARGE SCALE GENOMIC DNA]</scope>
    <source>
        <strain evidence="10 11">NBC_01413</strain>
    </source>
</reference>
<feature type="signal peptide" evidence="8">
    <location>
        <begin position="1"/>
        <end position="34"/>
    </location>
</feature>
<dbReference type="CDD" id="cd03124">
    <property type="entry name" value="alpha_CA_prokaryotic_like"/>
    <property type="match status" value="1"/>
</dbReference>
<dbReference type="EMBL" id="CP109527">
    <property type="protein sequence ID" value="WTY33849.1"/>
    <property type="molecule type" value="Genomic_DNA"/>
</dbReference>
<dbReference type="Gene3D" id="3.10.200.10">
    <property type="entry name" value="Alpha carbonic anhydrase"/>
    <property type="match status" value="1"/>
</dbReference>
<dbReference type="InterPro" id="IPR023561">
    <property type="entry name" value="Carbonic_anhydrase_a-class"/>
</dbReference>
<dbReference type="RefSeq" id="WP_405146119.1">
    <property type="nucleotide sequence ID" value="NZ_CP109527.1"/>
</dbReference>
<dbReference type="EC" id="4.2.1.1" evidence="2"/>
<keyword evidence="3" id="KW-0479">Metal-binding</keyword>
<evidence type="ECO:0000256" key="8">
    <source>
        <dbReference type="SAM" id="SignalP"/>
    </source>
</evidence>
<evidence type="ECO:0000256" key="2">
    <source>
        <dbReference type="ARBA" id="ARBA00012925"/>
    </source>
</evidence>
<dbReference type="PANTHER" id="PTHR18952:SF265">
    <property type="entry name" value="CARBONIC ANHYDRASE"/>
    <property type="match status" value="1"/>
</dbReference>
<evidence type="ECO:0000256" key="5">
    <source>
        <dbReference type="ARBA" id="ARBA00023239"/>
    </source>
</evidence>